<sequence length="256" mass="28776">MLAGERQEQIFRLIREQKNIKTSELMEIFNVSNETIRRDLDYLEQQGCLKKVYGGAILTKKLSWEPSYNERALINKEEKKAIGIECAKLINDNDIIFMDLGTTPLEVVKNLRDKLNLTIFTTSLYVAGFVTEQLDAKCIILGGEVRKKEKCLNGPLTELVLEHLHFDKAILSAGGIDDEIGLSDYDLNDVSVKKKVVNCVDEAIVVSDSSKFGVKALSQVVPLKNLSVIVTDNNIDEKWKEEIIKSGVNLMICNLN</sequence>
<evidence type="ECO:0000256" key="2">
    <source>
        <dbReference type="ARBA" id="ARBA00023125"/>
    </source>
</evidence>
<dbReference type="PROSITE" id="PS00894">
    <property type="entry name" value="HTH_DEOR_1"/>
    <property type="match status" value="1"/>
</dbReference>
<comment type="caution">
    <text evidence="5">The sequence shown here is derived from an EMBL/GenBank/DDBJ whole genome shotgun (WGS) entry which is preliminary data.</text>
</comment>
<organism evidence="5 7">
    <name type="scientific">Clostridium coskatii</name>
    <dbReference type="NCBI Taxonomy" id="1705578"/>
    <lineage>
        <taxon>Bacteria</taxon>
        <taxon>Bacillati</taxon>
        <taxon>Bacillota</taxon>
        <taxon>Clostridia</taxon>
        <taxon>Eubacteriales</taxon>
        <taxon>Clostridiaceae</taxon>
        <taxon>Clostridium</taxon>
    </lineage>
</organism>
<evidence type="ECO:0000313" key="6">
    <source>
        <dbReference type="EMBL" id="OBR95386.1"/>
    </source>
</evidence>
<evidence type="ECO:0000256" key="1">
    <source>
        <dbReference type="ARBA" id="ARBA00023015"/>
    </source>
</evidence>
<dbReference type="Gene3D" id="3.40.50.1360">
    <property type="match status" value="1"/>
</dbReference>
<dbReference type="InterPro" id="IPR036390">
    <property type="entry name" value="WH_DNA-bd_sf"/>
</dbReference>
<dbReference type="Proteomes" id="UP000093694">
    <property type="component" value="Unassembled WGS sequence"/>
</dbReference>
<dbReference type="InterPro" id="IPR018356">
    <property type="entry name" value="Tscrpt_reg_HTH_DeoR_CS"/>
</dbReference>
<reference evidence="5 7" key="1">
    <citation type="journal article" date="2015" name="Biotechnol. Bioeng.">
        <title>Genome sequence and phenotypic characterization of Caulobacter segnis.</title>
        <authorList>
            <person name="Patel S."/>
            <person name="Fletcher B."/>
            <person name="Scott D.C."/>
            <person name="Ely B."/>
        </authorList>
    </citation>
    <scope>NUCLEOTIDE SEQUENCE [LARGE SCALE GENOMIC DNA]</scope>
    <source>
        <strain evidence="5 7">PS02</strain>
    </source>
</reference>
<dbReference type="PANTHER" id="PTHR30363">
    <property type="entry name" value="HTH-TYPE TRANSCRIPTIONAL REGULATOR SRLR-RELATED"/>
    <property type="match status" value="1"/>
</dbReference>
<keyword evidence="2" id="KW-0238">DNA-binding</keyword>
<dbReference type="PANTHER" id="PTHR30363:SF44">
    <property type="entry name" value="AGA OPERON TRANSCRIPTIONAL REPRESSOR-RELATED"/>
    <property type="match status" value="1"/>
</dbReference>
<dbReference type="SUPFAM" id="SSF100950">
    <property type="entry name" value="NagB/RpiA/CoA transferase-like"/>
    <property type="match status" value="1"/>
</dbReference>
<keyword evidence="8" id="KW-1185">Reference proteome</keyword>
<keyword evidence="3" id="KW-0804">Transcription</keyword>
<dbReference type="InterPro" id="IPR050313">
    <property type="entry name" value="Carb_Metab_HTH_regulators"/>
</dbReference>
<gene>
    <name evidence="5" type="primary">srlR_1</name>
    <name evidence="6" type="synonym">srlR_3</name>
    <name evidence="6" type="ORF">CLCOS_17100</name>
    <name evidence="5" type="ORF">WX73_00183</name>
</gene>
<dbReference type="RefSeq" id="WP_063601039.1">
    <property type="nucleotide sequence ID" value="NZ_LITQ01000014.1"/>
</dbReference>
<evidence type="ECO:0000313" key="7">
    <source>
        <dbReference type="Proteomes" id="UP000077384"/>
    </source>
</evidence>
<protein>
    <submittedName>
        <fullName evidence="5">Glucitol operon repressor</fullName>
    </submittedName>
</protein>
<name>A0A170NMY1_9CLOT</name>
<dbReference type="Gene3D" id="1.10.10.10">
    <property type="entry name" value="Winged helix-like DNA-binding domain superfamily/Winged helix DNA-binding domain"/>
    <property type="match status" value="1"/>
</dbReference>
<evidence type="ECO:0000259" key="4">
    <source>
        <dbReference type="PROSITE" id="PS51000"/>
    </source>
</evidence>
<dbReference type="PROSITE" id="PS51000">
    <property type="entry name" value="HTH_DEOR_2"/>
    <property type="match status" value="1"/>
</dbReference>
<evidence type="ECO:0000313" key="8">
    <source>
        <dbReference type="Proteomes" id="UP000093694"/>
    </source>
</evidence>
<dbReference type="SMART" id="SM01134">
    <property type="entry name" value="DeoRC"/>
    <property type="match status" value="1"/>
</dbReference>
<accession>A0A170NMY1</accession>
<proteinExistence type="predicted"/>
<dbReference type="InterPro" id="IPR001034">
    <property type="entry name" value="DeoR_HTH"/>
</dbReference>
<evidence type="ECO:0000313" key="5">
    <source>
        <dbReference type="EMBL" id="OAA93231.1"/>
    </source>
</evidence>
<dbReference type="Pfam" id="PF00455">
    <property type="entry name" value="DeoRC"/>
    <property type="match status" value="1"/>
</dbReference>
<feature type="domain" description="HTH deoR-type" evidence="4">
    <location>
        <begin position="3"/>
        <end position="58"/>
    </location>
</feature>
<dbReference type="InterPro" id="IPR036388">
    <property type="entry name" value="WH-like_DNA-bd_sf"/>
</dbReference>
<reference evidence="6 8" key="2">
    <citation type="journal article" date="2016" name="Front. Microbiol.">
        <title>Industrial Acetogenic Biocatalysts: A Comparative Metabolic and Genomic Analysis.</title>
        <authorList>
            <person name="Bengelsdorf F."/>
            <person name="Poehlein A."/>
            <person name="Sonja S."/>
            <person name="Erz C."/>
            <person name="Hummel T."/>
            <person name="Hoffmeister S."/>
            <person name="Daniel R."/>
            <person name="Durre P."/>
        </authorList>
    </citation>
    <scope>NUCLEOTIDE SEQUENCE [LARGE SCALE GENOMIC DNA]</scope>
    <source>
        <strain evidence="6 8">PTA-10522</strain>
    </source>
</reference>
<dbReference type="GO" id="GO:0003677">
    <property type="term" value="F:DNA binding"/>
    <property type="evidence" value="ECO:0007669"/>
    <property type="project" value="UniProtKB-KW"/>
</dbReference>
<dbReference type="GO" id="GO:0003700">
    <property type="term" value="F:DNA-binding transcription factor activity"/>
    <property type="evidence" value="ECO:0007669"/>
    <property type="project" value="InterPro"/>
</dbReference>
<dbReference type="InterPro" id="IPR014036">
    <property type="entry name" value="DeoR-like_C"/>
</dbReference>
<dbReference type="AlphaFoldDB" id="A0A170NMY1"/>
<dbReference type="PATRIC" id="fig|1705578.3.peg.567"/>
<dbReference type="EMBL" id="LITQ01000014">
    <property type="protein sequence ID" value="OAA93231.1"/>
    <property type="molecule type" value="Genomic_DNA"/>
</dbReference>
<keyword evidence="1" id="KW-0805">Transcription regulation</keyword>
<dbReference type="EMBL" id="LROR01000038">
    <property type="protein sequence ID" value="OBR95386.1"/>
    <property type="molecule type" value="Genomic_DNA"/>
</dbReference>
<dbReference type="PRINTS" id="PR00037">
    <property type="entry name" value="HTHLACR"/>
</dbReference>
<dbReference type="InterPro" id="IPR037171">
    <property type="entry name" value="NagB/RpiA_transferase-like"/>
</dbReference>
<dbReference type="SUPFAM" id="SSF46785">
    <property type="entry name" value="Winged helix' DNA-binding domain"/>
    <property type="match status" value="1"/>
</dbReference>
<dbReference type="Proteomes" id="UP000077384">
    <property type="component" value="Unassembled WGS sequence"/>
</dbReference>
<dbReference type="Pfam" id="PF08220">
    <property type="entry name" value="HTH_DeoR"/>
    <property type="match status" value="1"/>
</dbReference>
<evidence type="ECO:0000256" key="3">
    <source>
        <dbReference type="ARBA" id="ARBA00023163"/>
    </source>
</evidence>
<dbReference type="SMART" id="SM00420">
    <property type="entry name" value="HTH_DEOR"/>
    <property type="match status" value="1"/>
</dbReference>